<proteinExistence type="predicted"/>
<dbReference type="Proteomes" id="UP000053105">
    <property type="component" value="Unassembled WGS sequence"/>
</dbReference>
<feature type="region of interest" description="Disordered" evidence="1">
    <location>
        <begin position="326"/>
        <end position="345"/>
    </location>
</feature>
<evidence type="ECO:0000313" key="2">
    <source>
        <dbReference type="EMBL" id="KOX80628.1"/>
    </source>
</evidence>
<dbReference type="AlphaFoldDB" id="A0A0N1IU63"/>
<sequence>MSVEQGKRLQARTSFTEALYLQPFLFPAVGKSWQRRKRFSREGFFAESEGASSTGSFKTPGSRGAMVLVTGATATRTTNRTLGTSANPANAKAWNFVPLELEPRRMRNGGKFTFSLAICPFHHGPCRIQNFACYFGEISIPLKIHSQSNRRPQPAVGPTNSIRAAKFQKPQNRRSAKCIYATNPPREEDERATLGVYAGSSVSFPAGLALFEDFQTPLAEGPGDQPQWETFFFGGVKRKAITKEGCALTVVLAAPLFTWTFCRPPTPAFEYPMDNSGARSPVASRRLTATGDAMETRPIASLNIQNCFISWLSSDMTLLTKMYSKQHESTRKHHKASRNPRTPKFGRLDLREYEQRAHFENKKAKSFETFQISSA</sequence>
<evidence type="ECO:0000313" key="3">
    <source>
        <dbReference type="Proteomes" id="UP000053105"/>
    </source>
</evidence>
<organism evidence="2 3">
    <name type="scientific">Melipona quadrifasciata</name>
    <dbReference type="NCBI Taxonomy" id="166423"/>
    <lineage>
        <taxon>Eukaryota</taxon>
        <taxon>Metazoa</taxon>
        <taxon>Ecdysozoa</taxon>
        <taxon>Arthropoda</taxon>
        <taxon>Hexapoda</taxon>
        <taxon>Insecta</taxon>
        <taxon>Pterygota</taxon>
        <taxon>Neoptera</taxon>
        <taxon>Endopterygota</taxon>
        <taxon>Hymenoptera</taxon>
        <taxon>Apocrita</taxon>
        <taxon>Aculeata</taxon>
        <taxon>Apoidea</taxon>
        <taxon>Anthophila</taxon>
        <taxon>Apidae</taxon>
        <taxon>Melipona</taxon>
    </lineage>
</organism>
<reference evidence="2 3" key="1">
    <citation type="submission" date="2015-07" db="EMBL/GenBank/DDBJ databases">
        <title>The genome of Melipona quadrifasciata.</title>
        <authorList>
            <person name="Pan H."/>
            <person name="Kapheim K."/>
        </authorList>
    </citation>
    <scope>NUCLEOTIDE SEQUENCE [LARGE SCALE GENOMIC DNA]</scope>
    <source>
        <strain evidence="2">0111107301</strain>
        <tissue evidence="2">Whole body</tissue>
    </source>
</reference>
<dbReference type="EMBL" id="KQ435699">
    <property type="protein sequence ID" value="KOX80628.1"/>
    <property type="molecule type" value="Genomic_DNA"/>
</dbReference>
<gene>
    <name evidence="2" type="ORF">WN51_05483</name>
</gene>
<accession>A0A0N1IU63</accession>
<keyword evidence="3" id="KW-1185">Reference proteome</keyword>
<protein>
    <submittedName>
        <fullName evidence="2">Uncharacterized protein</fullName>
    </submittedName>
</protein>
<evidence type="ECO:0000256" key="1">
    <source>
        <dbReference type="SAM" id="MobiDB-lite"/>
    </source>
</evidence>
<name>A0A0N1IU63_9HYME</name>